<proteinExistence type="inferred from homology"/>
<protein>
    <submittedName>
        <fullName evidence="8 9">BTB/POZ domain-containing protein At5g47800-like isoform X1</fullName>
    </submittedName>
</protein>
<evidence type="ECO:0000313" key="7">
    <source>
        <dbReference type="Proteomes" id="UP000228380"/>
    </source>
</evidence>
<dbReference type="SUPFAM" id="SSF54695">
    <property type="entry name" value="POZ domain"/>
    <property type="match status" value="1"/>
</dbReference>
<feature type="domain" description="NPH3" evidence="6">
    <location>
        <begin position="201"/>
        <end position="474"/>
    </location>
</feature>
<sequence length="567" mass="63067">MKYMKLGTKPDTFYTEEAVRSVLSDVPTDIIIHINSTKYLLHKFPLLLKCGLLQRLCSDAEDDSDQPIPIALHDVPGGEEAFELCAKFCYGITINLSAHNFAQAVSAARFLRMTESVAKGNVIAKLESFFQSCVLRGWKDPIATLQSVGKLSGWLDNPRIVQPCMDVIIEKILADPSKVTWSFTYTRPGYTKKDRRSVPKDWWTEDVSELELDLFRSIISTVRVTKKLPPALIGEALHVYACKHLPDPMEGQGVAQSSTVRTGETLAKGKRVLESIVSMIPSEPGSVSVGFLLRLLKVANYVGASPSTKAELVRRSGRQLDEATASDLLIPLPSNPQEYDVGAVEAVLENFLVQLRRPMPPEESRRMLGSMARVANIFDSYLQVIAQDTDFPVSKFCDLAGSLPEMARQEHDGLYRAIDTYLEEHPDLSKAERKRLCRMINCQKLSPAARSHAIENDRLPLRTIVHLLFVEQERVGSAGRNQGAPPVRSSNEVSAARVAQDDSRRLRQGSEEGLQHRGEPVQGGGRIKSVEMLRMGRSTSESRMTRKDKERAVEKGEGSGSKIRLNQ</sequence>
<evidence type="ECO:0000313" key="8">
    <source>
        <dbReference type="RefSeq" id="XP_017699711.1"/>
    </source>
</evidence>
<dbReference type="UniPathway" id="UPA00143"/>
<dbReference type="Gene3D" id="3.30.710.10">
    <property type="entry name" value="Potassium Channel Kv1.1, Chain A"/>
    <property type="match status" value="1"/>
</dbReference>
<evidence type="ECO:0000259" key="6">
    <source>
        <dbReference type="PROSITE" id="PS51649"/>
    </source>
</evidence>
<feature type="region of interest" description="Disordered" evidence="4">
    <location>
        <begin position="476"/>
        <end position="567"/>
    </location>
</feature>
<dbReference type="GO" id="GO:0016567">
    <property type="term" value="P:protein ubiquitination"/>
    <property type="evidence" value="ECO:0007669"/>
    <property type="project" value="UniProtKB-UniPathway"/>
</dbReference>
<dbReference type="RefSeq" id="XP_038982771.1">
    <property type="nucleotide sequence ID" value="XM_039126843.1"/>
</dbReference>
<dbReference type="InterPro" id="IPR027356">
    <property type="entry name" value="NPH3_dom"/>
</dbReference>
<evidence type="ECO:0000256" key="1">
    <source>
        <dbReference type="ARBA" id="ARBA00004906"/>
    </source>
</evidence>
<comment type="pathway">
    <text evidence="1">Protein modification; protein ubiquitination.</text>
</comment>
<dbReference type="RefSeq" id="XP_017699711.1">
    <property type="nucleotide sequence ID" value="XM_017844222.3"/>
</dbReference>
<keyword evidence="7" id="KW-1185">Reference proteome</keyword>
<dbReference type="InterPro" id="IPR000210">
    <property type="entry name" value="BTB/POZ_dom"/>
</dbReference>
<evidence type="ECO:0000259" key="5">
    <source>
        <dbReference type="PROSITE" id="PS50097"/>
    </source>
</evidence>
<dbReference type="PROSITE" id="PS50097">
    <property type="entry name" value="BTB"/>
    <property type="match status" value="1"/>
</dbReference>
<name>A0A8B7MV62_PHODC</name>
<evidence type="ECO:0000313" key="9">
    <source>
        <dbReference type="RefSeq" id="XP_038982771.1"/>
    </source>
</evidence>
<dbReference type="AlphaFoldDB" id="A0A8B7MV62"/>
<gene>
    <name evidence="8 9" type="primary">LOC103712841</name>
</gene>
<comment type="similarity">
    <text evidence="3">Belongs to the NPH3 family.</text>
</comment>
<feature type="compositionally biased region" description="Basic and acidic residues" evidence="4">
    <location>
        <begin position="543"/>
        <end position="557"/>
    </location>
</feature>
<keyword evidence="2" id="KW-0833">Ubl conjugation pathway</keyword>
<feature type="domain" description="BTB" evidence="5">
    <location>
        <begin position="28"/>
        <end position="98"/>
    </location>
</feature>
<dbReference type="KEGG" id="pda:103712841"/>
<accession>A0A8B7MV62</accession>
<dbReference type="Pfam" id="PF03000">
    <property type="entry name" value="NPH3"/>
    <property type="match status" value="1"/>
</dbReference>
<dbReference type="PROSITE" id="PS51649">
    <property type="entry name" value="NPH3"/>
    <property type="match status" value="1"/>
</dbReference>
<dbReference type="InterPro" id="IPR043454">
    <property type="entry name" value="NPH3/RPT2-like"/>
</dbReference>
<dbReference type="Proteomes" id="UP000228380">
    <property type="component" value="Chromosome 1"/>
</dbReference>
<evidence type="ECO:0000256" key="3">
    <source>
        <dbReference type="PROSITE-ProRule" id="PRU00982"/>
    </source>
</evidence>
<reference evidence="7" key="1">
    <citation type="journal article" date="2019" name="Nat. Commun.">
        <title>Genome-wide association mapping of date palm fruit traits.</title>
        <authorList>
            <person name="Hazzouri K.M."/>
            <person name="Gros-Balthazard M."/>
            <person name="Flowers J.M."/>
            <person name="Copetti D."/>
            <person name="Lemansour A."/>
            <person name="Lebrun M."/>
            <person name="Masmoudi K."/>
            <person name="Ferrand S."/>
            <person name="Dhar M.I."/>
            <person name="Fresquez Z.A."/>
            <person name="Rosas U."/>
            <person name="Zhang J."/>
            <person name="Talag J."/>
            <person name="Lee S."/>
            <person name="Kudrna D."/>
            <person name="Powell R.F."/>
            <person name="Leitch I.J."/>
            <person name="Krueger R.R."/>
            <person name="Wing R.A."/>
            <person name="Amiri K.M.A."/>
            <person name="Purugganan M.D."/>
        </authorList>
    </citation>
    <scope>NUCLEOTIDE SEQUENCE [LARGE SCALE GENOMIC DNA]</scope>
    <source>
        <strain evidence="7">cv. Khalas</strain>
    </source>
</reference>
<evidence type="ECO:0000256" key="2">
    <source>
        <dbReference type="ARBA" id="ARBA00022786"/>
    </source>
</evidence>
<feature type="compositionally biased region" description="Basic and acidic residues" evidence="4">
    <location>
        <begin position="499"/>
        <end position="519"/>
    </location>
</feature>
<dbReference type="PANTHER" id="PTHR32370">
    <property type="entry name" value="OS12G0117600 PROTEIN"/>
    <property type="match status" value="1"/>
</dbReference>
<evidence type="ECO:0000256" key="4">
    <source>
        <dbReference type="SAM" id="MobiDB-lite"/>
    </source>
</evidence>
<reference evidence="8 9" key="2">
    <citation type="submission" date="2025-04" db="UniProtKB">
        <authorList>
            <consortium name="RefSeq"/>
        </authorList>
    </citation>
    <scope>IDENTIFICATION</scope>
    <source>
        <tissue evidence="8 9">Young leaves</tissue>
    </source>
</reference>
<organism evidence="7 8">
    <name type="scientific">Phoenix dactylifera</name>
    <name type="common">Date palm</name>
    <dbReference type="NCBI Taxonomy" id="42345"/>
    <lineage>
        <taxon>Eukaryota</taxon>
        <taxon>Viridiplantae</taxon>
        <taxon>Streptophyta</taxon>
        <taxon>Embryophyta</taxon>
        <taxon>Tracheophyta</taxon>
        <taxon>Spermatophyta</taxon>
        <taxon>Magnoliopsida</taxon>
        <taxon>Liliopsida</taxon>
        <taxon>Arecaceae</taxon>
        <taxon>Coryphoideae</taxon>
        <taxon>Phoeniceae</taxon>
        <taxon>Phoenix</taxon>
    </lineage>
</organism>
<dbReference type="InterPro" id="IPR011333">
    <property type="entry name" value="SKP1/BTB/POZ_sf"/>
</dbReference>
<dbReference type="OrthoDB" id="1699162at2759"/>
<dbReference type="GeneID" id="103712841"/>